<evidence type="ECO:0000313" key="2">
    <source>
        <dbReference type="Proteomes" id="UP000545037"/>
    </source>
</evidence>
<evidence type="ECO:0000313" key="1">
    <source>
        <dbReference type="EMBL" id="MBB5746622.1"/>
    </source>
</evidence>
<dbReference type="EMBL" id="JACHOR010000003">
    <property type="protein sequence ID" value="MBB5746622.1"/>
    <property type="molecule type" value="Genomic_DNA"/>
</dbReference>
<protein>
    <submittedName>
        <fullName evidence="1">Uncharacterized protein</fullName>
    </submittedName>
</protein>
<organism evidence="1 2">
    <name type="scientific">Brevundimonas variabilis</name>
    <dbReference type="NCBI Taxonomy" id="74312"/>
    <lineage>
        <taxon>Bacteria</taxon>
        <taxon>Pseudomonadati</taxon>
        <taxon>Pseudomonadota</taxon>
        <taxon>Alphaproteobacteria</taxon>
        <taxon>Caulobacterales</taxon>
        <taxon>Caulobacteraceae</taxon>
        <taxon>Brevundimonas</taxon>
    </lineage>
</organism>
<dbReference type="AlphaFoldDB" id="A0A7W9FER4"/>
<name>A0A7W9FER4_9CAUL</name>
<comment type="caution">
    <text evidence="1">The sequence shown here is derived from an EMBL/GenBank/DDBJ whole genome shotgun (WGS) entry which is preliminary data.</text>
</comment>
<gene>
    <name evidence="1" type="ORF">GGR13_002226</name>
</gene>
<dbReference type="Proteomes" id="UP000545037">
    <property type="component" value="Unassembled WGS sequence"/>
</dbReference>
<proteinExistence type="predicted"/>
<accession>A0A7W9FER4</accession>
<keyword evidence="2" id="KW-1185">Reference proteome</keyword>
<reference evidence="1 2" key="1">
    <citation type="submission" date="2020-08" db="EMBL/GenBank/DDBJ databases">
        <title>Genomic Encyclopedia of Type Strains, Phase IV (KMG-IV): sequencing the most valuable type-strain genomes for metagenomic binning, comparative biology and taxonomic classification.</title>
        <authorList>
            <person name="Goeker M."/>
        </authorList>
    </citation>
    <scope>NUCLEOTIDE SEQUENCE [LARGE SCALE GENOMIC DNA]</scope>
    <source>
        <strain evidence="1 2">DSM 4737</strain>
    </source>
</reference>
<sequence length="208" mass="21993">MLVVALVAFVLQQTSGGVVWDPQPDLRPDAEPPRAAAPTLPDWAIADPFAWERSQCSSLVRGAVSLGACQARVRTELAANLGDALPPALKPTGLEGECLPTDNAATGFAVSCAPQRRERAVVFAPRSACVKTVPSAPAKVWSPGSRPAALQAGRLIPVKVSNCSCSDATDVSQASNERRRPENRTASGCLIANRNQDLRSDFTSPTFF</sequence>